<keyword evidence="3 6" id="KW-0285">Flavoprotein</keyword>
<dbReference type="AlphaFoldDB" id="A0A4P9UQS0"/>
<dbReference type="SMART" id="SM00900">
    <property type="entry name" value="FMN_bind"/>
    <property type="match status" value="1"/>
</dbReference>
<comment type="subcellular location">
    <subcellularLocation>
        <location evidence="6">Cell inner membrane</location>
        <topology evidence="6">Single-pass membrane protein</topology>
    </subcellularLocation>
</comment>
<dbReference type="STRING" id="675511.GCA_000341735_03999"/>
<keyword evidence="4 6" id="KW-0288">FMN</keyword>
<evidence type="ECO:0000256" key="5">
    <source>
        <dbReference type="ARBA" id="ARBA00022982"/>
    </source>
</evidence>
<comment type="cofactor">
    <cofactor evidence="6">
        <name>FMN</name>
        <dbReference type="ChEBI" id="CHEBI:58210"/>
    </cofactor>
</comment>
<keyword evidence="1 6" id="KW-0813">Transport</keyword>
<evidence type="ECO:0000256" key="6">
    <source>
        <dbReference type="HAMAP-Rule" id="MF_00479"/>
    </source>
</evidence>
<keyword evidence="6" id="KW-0812">Transmembrane</keyword>
<dbReference type="EMBL" id="CP035467">
    <property type="protein sequence ID" value="QCW83799.1"/>
    <property type="molecule type" value="Genomic_DNA"/>
</dbReference>
<dbReference type="Pfam" id="PF04205">
    <property type="entry name" value="FMN_bind"/>
    <property type="match status" value="1"/>
</dbReference>
<dbReference type="InterPro" id="IPR010209">
    <property type="entry name" value="Ion_transpt_RnfG/RsxG"/>
</dbReference>
<dbReference type="GO" id="GO:0022900">
    <property type="term" value="P:electron transport chain"/>
    <property type="evidence" value="ECO:0007669"/>
    <property type="project" value="UniProtKB-UniRule"/>
</dbReference>
<reference evidence="9" key="1">
    <citation type="journal article" date="2019" name="J. Bacteriol.">
        <title>A Mutagenic Screen Identifies a TonB-Dependent Receptor Required for the Lanthanide Metal Switch in the Type I Methanotroph 'Methylotuvimicrobium buryatense' 5GB1C.</title>
        <authorList>
            <person name="Groom J.D."/>
            <person name="Ford S.M."/>
            <person name="Pesesky M.W."/>
            <person name="Lidstrom M.E."/>
        </authorList>
    </citation>
    <scope>NUCLEOTIDE SEQUENCE [LARGE SCALE GENOMIC DNA]</scope>
    <source>
        <strain evidence="9">5GB1C</strain>
    </source>
</reference>
<dbReference type="Proteomes" id="UP000305881">
    <property type="component" value="Chromosome"/>
</dbReference>
<dbReference type="EC" id="7.-.-.-" evidence="6"/>
<dbReference type="NCBIfam" id="TIGR01947">
    <property type="entry name" value="rnfG"/>
    <property type="match status" value="1"/>
</dbReference>
<proteinExistence type="inferred from homology"/>
<comment type="function">
    <text evidence="6">Part of a membrane-bound complex that couples electron transfer with translocation of ions across the membrane.</text>
</comment>
<feature type="modified residue" description="FMN phosphoryl threonine" evidence="6">
    <location>
        <position position="180"/>
    </location>
</feature>
<dbReference type="PIRSF" id="PIRSF006091">
    <property type="entry name" value="E_trnsport_RnfG"/>
    <property type="match status" value="1"/>
</dbReference>
<dbReference type="RefSeq" id="WP_017842380.1">
    <property type="nucleotide sequence ID" value="NZ_CP035467.1"/>
</dbReference>
<keyword evidence="5 6" id="KW-0249">Electron transport</keyword>
<protein>
    <recommendedName>
        <fullName evidence="6">Ion-translocating oxidoreductase complex subunit G</fullName>
        <ecNumber evidence="6">7.-.-.-</ecNumber>
    </recommendedName>
    <alternativeName>
        <fullName evidence="6">Rnf electron transport complex subunit G</fullName>
    </alternativeName>
</protein>
<dbReference type="NCBIfam" id="NF002519">
    <property type="entry name" value="PRK01908.1"/>
    <property type="match status" value="1"/>
</dbReference>
<keyword evidence="2 6" id="KW-0597">Phosphoprotein</keyword>
<dbReference type="HAMAP" id="MF_00479">
    <property type="entry name" value="RsxG_RnfG"/>
    <property type="match status" value="1"/>
</dbReference>
<keyword evidence="6" id="KW-0472">Membrane</keyword>
<sequence length="206" mass="22642">MHFEQLKTRISYQTLLLAGFALAASALLGIGDWNTREAIEMRRQEDLKASLAQVIPDELYDNDLLESTVIVPGDGLPNAQETVVYQARKKGRMTAAAFRLTAPDGYSGNIDMVIGIARNDEILGVRVIAHAETPGLGDKIEIAKSDWILSFNGRSLENPTVEQWAVKKDGGEFDQFSGATITPRAVVNAVHRGLLFFDKHCSEIVE</sequence>
<keyword evidence="9" id="KW-1185">Reference proteome</keyword>
<dbReference type="PANTHER" id="PTHR36118">
    <property type="entry name" value="ION-TRANSLOCATING OXIDOREDUCTASE COMPLEX SUBUNIT G"/>
    <property type="match status" value="1"/>
</dbReference>
<gene>
    <name evidence="8" type="primary">rsxG</name>
    <name evidence="6" type="synonym">rnfG</name>
    <name evidence="8" type="ORF">EQU24_17250</name>
</gene>
<dbReference type="InterPro" id="IPR007329">
    <property type="entry name" value="FMN-bd"/>
</dbReference>
<name>A0A4P9UQS0_METBY</name>
<evidence type="ECO:0000256" key="2">
    <source>
        <dbReference type="ARBA" id="ARBA00022553"/>
    </source>
</evidence>
<accession>A0A4P9UQS0</accession>
<keyword evidence="6" id="KW-1003">Cell membrane</keyword>
<comment type="similarity">
    <text evidence="6">Belongs to the RnfG family.</text>
</comment>
<evidence type="ECO:0000259" key="7">
    <source>
        <dbReference type="SMART" id="SM00900"/>
    </source>
</evidence>
<dbReference type="GO" id="GO:0005886">
    <property type="term" value="C:plasma membrane"/>
    <property type="evidence" value="ECO:0007669"/>
    <property type="project" value="UniProtKB-SubCell"/>
</dbReference>
<keyword evidence="6" id="KW-0997">Cell inner membrane</keyword>
<evidence type="ECO:0000256" key="4">
    <source>
        <dbReference type="ARBA" id="ARBA00022643"/>
    </source>
</evidence>
<dbReference type="GO" id="GO:0009055">
    <property type="term" value="F:electron transfer activity"/>
    <property type="evidence" value="ECO:0007669"/>
    <property type="project" value="InterPro"/>
</dbReference>
<evidence type="ECO:0000313" key="8">
    <source>
        <dbReference type="EMBL" id="QCW83799.1"/>
    </source>
</evidence>
<evidence type="ECO:0000256" key="1">
    <source>
        <dbReference type="ARBA" id="ARBA00022448"/>
    </source>
</evidence>
<evidence type="ECO:0000313" key="9">
    <source>
        <dbReference type="Proteomes" id="UP000305881"/>
    </source>
</evidence>
<dbReference type="KEGG" id="mbur:EQU24_17250"/>
<comment type="subunit">
    <text evidence="6">The complex is composed of six subunits: RnfA, RnfB, RnfC, RnfD, RnfE and RnfG.</text>
</comment>
<keyword evidence="6" id="KW-1278">Translocase</keyword>
<dbReference type="PANTHER" id="PTHR36118:SF1">
    <property type="entry name" value="ION-TRANSLOCATING OXIDOREDUCTASE COMPLEX SUBUNIT G"/>
    <property type="match status" value="1"/>
</dbReference>
<dbReference type="GO" id="GO:0010181">
    <property type="term" value="F:FMN binding"/>
    <property type="evidence" value="ECO:0007669"/>
    <property type="project" value="InterPro"/>
</dbReference>
<feature type="domain" description="FMN-binding" evidence="7">
    <location>
        <begin position="105"/>
        <end position="197"/>
    </location>
</feature>
<evidence type="ECO:0000256" key="3">
    <source>
        <dbReference type="ARBA" id="ARBA00022630"/>
    </source>
</evidence>
<dbReference type="OrthoDB" id="9784165at2"/>
<keyword evidence="6" id="KW-1133">Transmembrane helix</keyword>
<organism evidence="8 9">
    <name type="scientific">Methylotuvimicrobium buryatense</name>
    <name type="common">Methylomicrobium buryatense</name>
    <dbReference type="NCBI Taxonomy" id="95641"/>
    <lineage>
        <taxon>Bacteria</taxon>
        <taxon>Pseudomonadati</taxon>
        <taxon>Pseudomonadota</taxon>
        <taxon>Gammaproteobacteria</taxon>
        <taxon>Methylococcales</taxon>
        <taxon>Methylococcaceae</taxon>
        <taxon>Methylotuvimicrobium</taxon>
    </lineage>
</organism>